<dbReference type="RefSeq" id="WP_073386266.1">
    <property type="nucleotide sequence ID" value="NZ_FQXK01000009.1"/>
</dbReference>
<dbReference type="Proteomes" id="UP000184278">
    <property type="component" value="Unassembled WGS sequence"/>
</dbReference>
<organism evidence="3 4">
    <name type="scientific">Butyrivibrio fibrisolvens DSM 3071</name>
    <dbReference type="NCBI Taxonomy" id="1121131"/>
    <lineage>
        <taxon>Bacteria</taxon>
        <taxon>Bacillati</taxon>
        <taxon>Bacillota</taxon>
        <taxon>Clostridia</taxon>
        <taxon>Lachnospirales</taxon>
        <taxon>Lachnospiraceae</taxon>
        <taxon>Butyrivibrio</taxon>
    </lineage>
</organism>
<reference evidence="4" key="1">
    <citation type="submission" date="2016-11" db="EMBL/GenBank/DDBJ databases">
        <authorList>
            <person name="Varghese N."/>
            <person name="Submissions S."/>
        </authorList>
    </citation>
    <scope>NUCLEOTIDE SEQUENCE [LARGE SCALE GENOMIC DNA]</scope>
    <source>
        <strain evidence="4">DSM 3071</strain>
    </source>
</reference>
<keyword evidence="2" id="KW-0812">Transmembrane</keyword>
<evidence type="ECO:0000313" key="3">
    <source>
        <dbReference type="EMBL" id="SHH92681.1"/>
    </source>
</evidence>
<proteinExistence type="predicted"/>
<feature type="region of interest" description="Disordered" evidence="1">
    <location>
        <begin position="247"/>
        <end position="297"/>
    </location>
</feature>
<feature type="compositionally biased region" description="Basic and acidic residues" evidence="1">
    <location>
        <begin position="257"/>
        <end position="277"/>
    </location>
</feature>
<feature type="region of interest" description="Disordered" evidence="1">
    <location>
        <begin position="311"/>
        <end position="332"/>
    </location>
</feature>
<keyword evidence="2" id="KW-0472">Membrane</keyword>
<feature type="transmembrane region" description="Helical" evidence="2">
    <location>
        <begin position="21"/>
        <end position="39"/>
    </location>
</feature>
<keyword evidence="2" id="KW-1133">Transmembrane helix</keyword>
<evidence type="ECO:0000313" key="4">
    <source>
        <dbReference type="Proteomes" id="UP000184278"/>
    </source>
</evidence>
<dbReference type="AlphaFoldDB" id="A0A1M5WYU2"/>
<dbReference type="GeneID" id="89510429"/>
<sequence length="332" mass="39611">MWYWYIDQETEKRQNRMAKKAMIKTGIVFCIFMLSLEALKINHDVTSKYGSWGHYWEHEHIKKERPYLAEEFDAARQAYINNVENASLYEIKDSDHVESVSVEVTSIDSHYDSTTKDRIGYWLNYDRVDVTVKMDASFRELPDKDKCYILIGVEDEINQNLADLYNRSRYYQLYEQYKCPYSENLIYKDLHLQLEHTEWCIFTDGVAEYSIYGDFYEVSKKNGKYTTYRYRERNGEIVKFELYHEGDTNSSSQYTSDTDKKQSEDTKNTNSSGKRDTTGSSSGSYDPYDVHDYDSADKFADDKYEEFYDYEDEYEDEDEAYDAAEDYWNDEY</sequence>
<dbReference type="STRING" id="1121131.SAMN02745229_01189"/>
<evidence type="ECO:0000256" key="1">
    <source>
        <dbReference type="SAM" id="MobiDB-lite"/>
    </source>
</evidence>
<keyword evidence="4" id="KW-1185">Reference proteome</keyword>
<gene>
    <name evidence="3" type="ORF">SAMN02745229_01189</name>
</gene>
<dbReference type="EMBL" id="FQXK01000009">
    <property type="protein sequence ID" value="SHH92681.1"/>
    <property type="molecule type" value="Genomic_DNA"/>
</dbReference>
<evidence type="ECO:0000256" key="2">
    <source>
        <dbReference type="SAM" id="Phobius"/>
    </source>
</evidence>
<protein>
    <submittedName>
        <fullName evidence="3">Uncharacterized protein</fullName>
    </submittedName>
</protein>
<accession>A0A1M5WYU2</accession>
<feature type="compositionally biased region" description="Basic and acidic residues" evidence="1">
    <location>
        <begin position="288"/>
        <end position="297"/>
    </location>
</feature>
<name>A0A1M5WYU2_BUTFI</name>